<proteinExistence type="inferred from homology"/>
<comment type="caution">
    <text evidence="6">The sequence shown here is derived from an EMBL/GenBank/DDBJ whole genome shotgun (WGS) entry which is preliminary data.</text>
</comment>
<dbReference type="EMBL" id="SGWZ01000001">
    <property type="protein sequence ID" value="RZS73259.1"/>
    <property type="molecule type" value="Genomic_DNA"/>
</dbReference>
<dbReference type="PANTHER" id="PTHR30290:SF38">
    <property type="entry name" value="D,D-DIPEPTIDE-BINDING PERIPLASMIC PROTEIN DDPA-RELATED"/>
    <property type="match status" value="1"/>
</dbReference>
<evidence type="ECO:0000313" key="7">
    <source>
        <dbReference type="Proteomes" id="UP000292039"/>
    </source>
</evidence>
<comment type="similarity">
    <text evidence="1">Belongs to the bacterial solute-binding protein 5 family.</text>
</comment>
<accession>A0A4Q7N131</accession>
<evidence type="ECO:0000256" key="1">
    <source>
        <dbReference type="ARBA" id="ARBA00005695"/>
    </source>
</evidence>
<reference evidence="6 7" key="1">
    <citation type="submission" date="2019-02" db="EMBL/GenBank/DDBJ databases">
        <title>Genomic Encyclopedia of Type Strains, Phase IV (KMG-IV): sequencing the most valuable type-strain genomes for metagenomic binning, comparative biology and taxonomic classification.</title>
        <authorList>
            <person name="Goeker M."/>
        </authorList>
    </citation>
    <scope>NUCLEOTIDE SEQUENCE [LARGE SCALE GENOMIC DNA]</scope>
    <source>
        <strain evidence="6 7">DSM 16618</strain>
    </source>
</reference>
<dbReference type="PANTHER" id="PTHR30290">
    <property type="entry name" value="PERIPLASMIC BINDING COMPONENT OF ABC TRANSPORTER"/>
    <property type="match status" value="1"/>
</dbReference>
<dbReference type="Proteomes" id="UP000292039">
    <property type="component" value="Unassembled WGS sequence"/>
</dbReference>
<sequence length="528" mass="59030">MMKNLNSFPRKFVCGLALALVPMMMAGTAAQAQTRGGTLGLVANPEPPSIVTAMNSMVAAQYMGSKVFQGLLTYDGDLKPRPELAKSWTVSDDGLSYVFELQEGVKWHDGQPFTADDAVFTIGTLLPAVHVRTGLVLKNYLESVTAKDAHTVEIKLKKPFPPFIYMFESGTMPMMPKHLYEGTDFARNPANQKPVGTGPFRFKEWKRGSYLRLERNPDYWKPGLPYLDGVVFYMMPDAASRVVAFENGTVQVLRSGDLEVSDLKRLQGMDGVDYTAKGWELFSPTYHLQLNLRKPPFDNVKVRQAIQHALDRQFIVDVIFEGLNWPATGPFAKTELFFEKDVQQYPYDLDKARALIKESGVDVGARPVKLLNMALGGNYDRLLEYTKQMLEQIGFRVEIEASDGGTWASKVSNWDYDITFNLPYQYGDPALGVERLYVTRNISKGSPFANNQGYSNPEADALWDKAGQELDPAKRAAYYSDLQKILARDVANNWLMDIEFGTVSKSNVKNPVSSGHSLTESLDTVSIE</sequence>
<feature type="chain" id="PRO_5020984325" evidence="4">
    <location>
        <begin position="33"/>
        <end position="528"/>
    </location>
</feature>
<protein>
    <submittedName>
        <fullName evidence="6">Peptide/nickel transport system substrate-binding protein</fullName>
    </submittedName>
</protein>
<evidence type="ECO:0000313" key="6">
    <source>
        <dbReference type="EMBL" id="RZS73259.1"/>
    </source>
</evidence>
<feature type="domain" description="Solute-binding protein family 5" evidence="5">
    <location>
        <begin position="79"/>
        <end position="429"/>
    </location>
</feature>
<gene>
    <name evidence="6" type="ORF">EV679_0449</name>
</gene>
<name>A0A4Q7N131_9BURK</name>
<evidence type="ECO:0000256" key="2">
    <source>
        <dbReference type="ARBA" id="ARBA00022729"/>
    </source>
</evidence>
<dbReference type="GO" id="GO:0015833">
    <property type="term" value="P:peptide transport"/>
    <property type="evidence" value="ECO:0007669"/>
    <property type="project" value="TreeGrafter"/>
</dbReference>
<keyword evidence="2 4" id="KW-0732">Signal</keyword>
<evidence type="ECO:0000256" key="4">
    <source>
        <dbReference type="SAM" id="SignalP"/>
    </source>
</evidence>
<evidence type="ECO:0000259" key="5">
    <source>
        <dbReference type="Pfam" id="PF00496"/>
    </source>
</evidence>
<dbReference type="InterPro" id="IPR030678">
    <property type="entry name" value="Peptide/Ni-bd"/>
</dbReference>
<dbReference type="Gene3D" id="3.40.190.10">
    <property type="entry name" value="Periplasmic binding protein-like II"/>
    <property type="match status" value="1"/>
</dbReference>
<dbReference type="GO" id="GO:0030288">
    <property type="term" value="C:outer membrane-bounded periplasmic space"/>
    <property type="evidence" value="ECO:0007669"/>
    <property type="project" value="UniProtKB-ARBA"/>
</dbReference>
<evidence type="ECO:0000256" key="3">
    <source>
        <dbReference type="SAM" id="MobiDB-lite"/>
    </source>
</evidence>
<dbReference type="InterPro" id="IPR000914">
    <property type="entry name" value="SBP_5_dom"/>
</dbReference>
<dbReference type="CDD" id="cd08517">
    <property type="entry name" value="PBP2_NikA_DppA_OppA_like_13"/>
    <property type="match status" value="1"/>
</dbReference>
<dbReference type="RefSeq" id="WP_308219082.1">
    <property type="nucleotide sequence ID" value="NZ_CBCSEB010000003.1"/>
</dbReference>
<feature type="signal peptide" evidence="4">
    <location>
        <begin position="1"/>
        <end position="32"/>
    </location>
</feature>
<dbReference type="GO" id="GO:0043190">
    <property type="term" value="C:ATP-binding cassette (ABC) transporter complex"/>
    <property type="evidence" value="ECO:0007669"/>
    <property type="project" value="InterPro"/>
</dbReference>
<dbReference type="Gene3D" id="3.10.105.10">
    <property type="entry name" value="Dipeptide-binding Protein, Domain 3"/>
    <property type="match status" value="1"/>
</dbReference>
<dbReference type="GO" id="GO:1904680">
    <property type="term" value="F:peptide transmembrane transporter activity"/>
    <property type="evidence" value="ECO:0007669"/>
    <property type="project" value="TreeGrafter"/>
</dbReference>
<organism evidence="6 7">
    <name type="scientific">Kerstersia gyiorum</name>
    <dbReference type="NCBI Taxonomy" id="206506"/>
    <lineage>
        <taxon>Bacteria</taxon>
        <taxon>Pseudomonadati</taxon>
        <taxon>Pseudomonadota</taxon>
        <taxon>Betaproteobacteria</taxon>
        <taxon>Burkholderiales</taxon>
        <taxon>Alcaligenaceae</taxon>
        <taxon>Kerstersia</taxon>
    </lineage>
</organism>
<dbReference type="SUPFAM" id="SSF53850">
    <property type="entry name" value="Periplasmic binding protein-like II"/>
    <property type="match status" value="1"/>
</dbReference>
<feature type="compositionally biased region" description="Polar residues" evidence="3">
    <location>
        <begin position="515"/>
        <end position="528"/>
    </location>
</feature>
<feature type="region of interest" description="Disordered" evidence="3">
    <location>
        <begin position="509"/>
        <end position="528"/>
    </location>
</feature>
<dbReference type="AlphaFoldDB" id="A0A4Q7N131"/>
<dbReference type="InterPro" id="IPR039424">
    <property type="entry name" value="SBP_5"/>
</dbReference>
<dbReference type="PIRSF" id="PIRSF002741">
    <property type="entry name" value="MppA"/>
    <property type="match status" value="1"/>
</dbReference>
<dbReference type="Pfam" id="PF00496">
    <property type="entry name" value="SBP_bac_5"/>
    <property type="match status" value="1"/>
</dbReference>